<proteinExistence type="predicted"/>
<evidence type="ECO:0000256" key="2">
    <source>
        <dbReference type="ARBA" id="ARBA00022737"/>
    </source>
</evidence>
<comment type="caution">
    <text evidence="4">The sequence shown here is derived from an EMBL/GenBank/DDBJ whole genome shotgun (WGS) entry which is preliminary data.</text>
</comment>
<dbReference type="InterPro" id="IPR032675">
    <property type="entry name" value="LRR_dom_sf"/>
</dbReference>
<sequence length="692" mass="70842">MSGACRLSLREVDCSAQAIGATDTAVLQRLALLFAPELKVASATLGDDGRSVRLDGDGLALLGAVSPMVELVVQRCTNSGGCFIGAALPGKDALSSYLGADAGSWGYTADGRIRHKGSDVQSGLPTYKAGDRIRMTLAGGVLAWHINGQRAAELRGVPSGVHFGVSRSGGTVDRPGIYGGGTVQGTLEVRIERASMAGAVRCSAMLRPLCALMGREGNALRTLRLGGNGAWAAGDGATLAAALGAASCVVAELDVSGSQLAADECFALANARHLHTLDLSGTAVAASAASLEAVLTGRLRSLALRGLGLGALDGGKAVSLLCNALPRITSLRHLSLIGNRLNVDHVTSLIAAAAGLRELHVDLRHNPAYPSAAPHLPTGWLLDLGPAAWQHGAVKAAEASAKIGGDPGSINLLQLFPDESRLIAAGSAASTRNATVYRPDASTVGVLEGHEADVVAVATDGVHIVTGDTSGSLRLWDADTLATAGQLQHSGSSVYCVAVRGDLVVSGSTGSTVKLWRLRARECVATLMEHSARVSCVDVGEEAIATGSDDATVRLWPRDGGASRRTLAHPSPLRAVRMQGDVLATGGLDAAVRVFALSTGQLVRELRGHEGSVQSLALGGSVLVSGGSDDRTIKVWSLLEDVDASECATLDTHPSPVRSVAISPSGGFVASVINGEGAKLFVWRPAGAKKAR</sequence>
<dbReference type="InterPro" id="IPR001680">
    <property type="entry name" value="WD40_rpt"/>
</dbReference>
<dbReference type="SUPFAM" id="SSF52047">
    <property type="entry name" value="RNI-like"/>
    <property type="match status" value="1"/>
</dbReference>
<evidence type="ECO:0000313" key="4">
    <source>
        <dbReference type="EMBL" id="KOO26693.1"/>
    </source>
</evidence>
<dbReference type="PANTHER" id="PTHR22847:SF637">
    <property type="entry name" value="WD REPEAT DOMAIN 5B"/>
    <property type="match status" value="1"/>
</dbReference>
<dbReference type="PROSITE" id="PS50082">
    <property type="entry name" value="WD_REPEATS_2"/>
    <property type="match status" value="4"/>
</dbReference>
<dbReference type="SMART" id="SM00320">
    <property type="entry name" value="WD40"/>
    <property type="match status" value="7"/>
</dbReference>
<evidence type="ECO:0000256" key="3">
    <source>
        <dbReference type="PROSITE-ProRule" id="PRU00221"/>
    </source>
</evidence>
<feature type="repeat" description="WD" evidence="3">
    <location>
        <begin position="487"/>
        <end position="526"/>
    </location>
</feature>
<dbReference type="EMBL" id="JWZX01002817">
    <property type="protein sequence ID" value="KOO26693.1"/>
    <property type="molecule type" value="Genomic_DNA"/>
</dbReference>
<organism evidence="4 5">
    <name type="scientific">Chrysochromulina tobinii</name>
    <dbReference type="NCBI Taxonomy" id="1460289"/>
    <lineage>
        <taxon>Eukaryota</taxon>
        <taxon>Haptista</taxon>
        <taxon>Haptophyta</taxon>
        <taxon>Prymnesiophyceae</taxon>
        <taxon>Prymnesiales</taxon>
        <taxon>Chrysochromulinaceae</taxon>
        <taxon>Chrysochromulina</taxon>
    </lineage>
</organism>
<name>A0A0M0JKA9_9EUKA</name>
<dbReference type="InterPro" id="IPR043136">
    <property type="entry name" value="B30.2/SPRY_sf"/>
</dbReference>
<dbReference type="InterPro" id="IPR036322">
    <property type="entry name" value="WD40_repeat_dom_sf"/>
</dbReference>
<reference evidence="5" key="1">
    <citation type="journal article" date="2015" name="PLoS Genet.">
        <title>Genome Sequence and Transcriptome Analyses of Chrysochromulina tobin: Metabolic Tools for Enhanced Algal Fitness in the Prominent Order Prymnesiales (Haptophyceae).</title>
        <authorList>
            <person name="Hovde B.T."/>
            <person name="Deodato C.R."/>
            <person name="Hunsperger H.M."/>
            <person name="Ryken S.A."/>
            <person name="Yost W."/>
            <person name="Jha R.K."/>
            <person name="Patterson J."/>
            <person name="Monnat R.J. Jr."/>
            <person name="Barlow S.B."/>
            <person name="Starkenburg S.R."/>
            <person name="Cattolico R.A."/>
        </authorList>
    </citation>
    <scope>NUCLEOTIDE SEQUENCE</scope>
    <source>
        <strain evidence="5">CCMP291</strain>
    </source>
</reference>
<dbReference type="InterPro" id="IPR015943">
    <property type="entry name" value="WD40/YVTN_repeat-like_dom_sf"/>
</dbReference>
<dbReference type="Gene3D" id="2.130.10.10">
    <property type="entry name" value="YVTN repeat-like/Quinoprotein amine dehydrogenase"/>
    <property type="match status" value="2"/>
</dbReference>
<dbReference type="GO" id="GO:1990234">
    <property type="term" value="C:transferase complex"/>
    <property type="evidence" value="ECO:0007669"/>
    <property type="project" value="UniProtKB-ARBA"/>
</dbReference>
<gene>
    <name evidence="4" type="ORF">Ctob_009170</name>
</gene>
<dbReference type="Pfam" id="PF00400">
    <property type="entry name" value="WD40"/>
    <property type="match status" value="5"/>
</dbReference>
<dbReference type="SUPFAM" id="SSF50978">
    <property type="entry name" value="WD40 repeat-like"/>
    <property type="match status" value="1"/>
</dbReference>
<dbReference type="Gene3D" id="2.60.120.920">
    <property type="match status" value="1"/>
</dbReference>
<feature type="repeat" description="WD" evidence="3">
    <location>
        <begin position="606"/>
        <end position="638"/>
    </location>
</feature>
<evidence type="ECO:0000256" key="1">
    <source>
        <dbReference type="ARBA" id="ARBA00022574"/>
    </source>
</evidence>
<protein>
    <submittedName>
        <fullName evidence="4">Wd40 repeat-containing protein</fullName>
    </submittedName>
</protein>
<dbReference type="CDD" id="cd00200">
    <property type="entry name" value="WD40"/>
    <property type="match status" value="1"/>
</dbReference>
<keyword evidence="5" id="KW-1185">Reference proteome</keyword>
<accession>A0A0M0JKA9</accession>
<dbReference type="Proteomes" id="UP000037460">
    <property type="component" value="Unassembled WGS sequence"/>
</dbReference>
<evidence type="ECO:0000313" key="5">
    <source>
        <dbReference type="Proteomes" id="UP000037460"/>
    </source>
</evidence>
<keyword evidence="2" id="KW-0677">Repeat</keyword>
<dbReference type="PROSITE" id="PS50294">
    <property type="entry name" value="WD_REPEATS_REGION"/>
    <property type="match status" value="2"/>
</dbReference>
<feature type="repeat" description="WD" evidence="3">
    <location>
        <begin position="527"/>
        <end position="566"/>
    </location>
</feature>
<dbReference type="OrthoDB" id="727118at2759"/>
<dbReference type="PANTHER" id="PTHR22847">
    <property type="entry name" value="WD40 REPEAT PROTEIN"/>
    <property type="match status" value="1"/>
</dbReference>
<keyword evidence="1 3" id="KW-0853">WD repeat</keyword>
<feature type="repeat" description="WD" evidence="3">
    <location>
        <begin position="447"/>
        <end position="480"/>
    </location>
</feature>
<dbReference type="AlphaFoldDB" id="A0A0M0JKA9"/>
<dbReference type="Gene3D" id="3.80.10.10">
    <property type="entry name" value="Ribonuclease Inhibitor"/>
    <property type="match status" value="1"/>
</dbReference>